<feature type="domain" description="Phosphoribulokinase/uridine kinase" evidence="8">
    <location>
        <begin position="7"/>
        <end position="214"/>
    </location>
</feature>
<dbReference type="EC" id="2.7.1.19" evidence="7"/>
<dbReference type="FunFam" id="3.40.50.300:FF:000307">
    <property type="entry name" value="Phosphoribulokinase"/>
    <property type="match status" value="1"/>
</dbReference>
<keyword evidence="2 10" id="KW-0808">Transferase</keyword>
<organism evidence="10 12">
    <name type="scientific">Colwellia hornerae</name>
    <dbReference type="NCBI Taxonomy" id="89402"/>
    <lineage>
        <taxon>Bacteria</taxon>
        <taxon>Pseudomonadati</taxon>
        <taxon>Pseudomonadota</taxon>
        <taxon>Gammaproteobacteria</taxon>
        <taxon>Alteromonadales</taxon>
        <taxon>Colwelliaceae</taxon>
        <taxon>Colwellia</taxon>
    </lineage>
</organism>
<dbReference type="GO" id="GO:0005975">
    <property type="term" value="P:carbohydrate metabolic process"/>
    <property type="evidence" value="ECO:0007669"/>
    <property type="project" value="InterPro"/>
</dbReference>
<dbReference type="Gene3D" id="3.40.50.300">
    <property type="entry name" value="P-loop containing nucleotide triphosphate hydrolases"/>
    <property type="match status" value="1"/>
</dbReference>
<sequence>MSSRNPIIAVTGSSGAGTSTTIESFAHIFRSLGITPATVEGDSFHRYSRQEMDLEKRKAREDRRNISYFGDQANDFDALEKLFSTYSETGKGQMRRYLHTFDEAVPYNQMPGTFTPWEKLGEGTDLLFYEGLHGGVVTEKNDVAKHVDLLIGMVPIVNLEWIQKIIRDTNQRGHSREAVTASIVRSMEDYISYITPQFSKTHINFQRVPTVDTSNPFSAKAIPSLDESFVVIRFREATGVDFPYYLSMIDGAFMSRINTLVVPGGKMGLAMELLLTPLIRDLMEKKHRANKQLDWMTDL</sequence>
<accession>A0A5C6QI65</accession>
<evidence type="ECO:0000313" key="12">
    <source>
        <dbReference type="Proteomes" id="UP000321917"/>
    </source>
</evidence>
<evidence type="ECO:0000256" key="7">
    <source>
        <dbReference type="RuleBase" id="RU004082"/>
    </source>
</evidence>
<dbReference type="Proteomes" id="UP000321525">
    <property type="component" value="Unassembled WGS sequence"/>
</dbReference>
<dbReference type="OrthoDB" id="9773443at2"/>
<dbReference type="EMBL" id="VOLR01000016">
    <property type="protein sequence ID" value="TWX58232.1"/>
    <property type="molecule type" value="Genomic_DNA"/>
</dbReference>
<dbReference type="Proteomes" id="UP000321917">
    <property type="component" value="Unassembled WGS sequence"/>
</dbReference>
<dbReference type="PROSITE" id="PS00567">
    <property type="entry name" value="PHOSPHORIBULOKINASE"/>
    <property type="match status" value="1"/>
</dbReference>
<dbReference type="PRINTS" id="PR00478">
    <property type="entry name" value="PHRIBLKINASE"/>
</dbReference>
<dbReference type="AlphaFoldDB" id="A0A5C6QI65"/>
<comment type="catalytic activity">
    <reaction evidence="6 7">
        <text>D-ribulose 5-phosphate + ATP = D-ribulose 1,5-bisphosphate + ADP + H(+)</text>
        <dbReference type="Rhea" id="RHEA:19365"/>
        <dbReference type="ChEBI" id="CHEBI:15378"/>
        <dbReference type="ChEBI" id="CHEBI:30616"/>
        <dbReference type="ChEBI" id="CHEBI:57870"/>
        <dbReference type="ChEBI" id="CHEBI:58121"/>
        <dbReference type="ChEBI" id="CHEBI:456216"/>
        <dbReference type="EC" id="2.7.1.19"/>
    </reaction>
</comment>
<dbReference type="SUPFAM" id="SSF52540">
    <property type="entry name" value="P-loop containing nucleoside triphosphate hydrolases"/>
    <property type="match status" value="1"/>
</dbReference>
<evidence type="ECO:0000256" key="1">
    <source>
        <dbReference type="ARBA" id="ARBA00009719"/>
    </source>
</evidence>
<dbReference type="InterPro" id="IPR006082">
    <property type="entry name" value="PRK"/>
</dbReference>
<reference evidence="10 12" key="1">
    <citation type="submission" date="2019-07" db="EMBL/GenBank/DDBJ databases">
        <title>Genomes of sea-ice associated Colwellia species.</title>
        <authorList>
            <person name="Bowman J.P."/>
        </authorList>
    </citation>
    <scope>NUCLEOTIDE SEQUENCE [LARGE SCALE GENOMIC DNA]</scope>
    <source>
        <strain evidence="9 11">ACAM 607</strain>
        <strain evidence="10 12">IC036</strain>
    </source>
</reference>
<dbReference type="RefSeq" id="WP_146799764.1">
    <property type="nucleotide sequence ID" value="NZ_VOLP01000015.1"/>
</dbReference>
<dbReference type="EMBL" id="VOLQ01000010">
    <property type="protein sequence ID" value="TWX68423.1"/>
    <property type="molecule type" value="Genomic_DNA"/>
</dbReference>
<keyword evidence="5" id="KW-0067">ATP-binding</keyword>
<keyword evidence="4 10" id="KW-0418">Kinase</keyword>
<dbReference type="NCBIfam" id="NF011997">
    <property type="entry name" value="PRK15453.1"/>
    <property type="match status" value="1"/>
</dbReference>
<name>A0A5C6QI65_9GAMM</name>
<evidence type="ECO:0000256" key="2">
    <source>
        <dbReference type="ARBA" id="ARBA00022679"/>
    </source>
</evidence>
<dbReference type="GO" id="GO:0005524">
    <property type="term" value="F:ATP binding"/>
    <property type="evidence" value="ECO:0007669"/>
    <property type="project" value="UniProtKB-KW"/>
</dbReference>
<dbReference type="InterPro" id="IPR027417">
    <property type="entry name" value="P-loop_NTPase"/>
</dbReference>
<evidence type="ECO:0000256" key="5">
    <source>
        <dbReference type="ARBA" id="ARBA00022840"/>
    </source>
</evidence>
<comment type="caution">
    <text evidence="10">The sequence shown here is derived from an EMBL/GenBank/DDBJ whole genome shotgun (WGS) entry which is preliminary data.</text>
</comment>
<dbReference type="InterPro" id="IPR006083">
    <property type="entry name" value="PRK/URK"/>
</dbReference>
<evidence type="ECO:0000259" key="8">
    <source>
        <dbReference type="Pfam" id="PF00485"/>
    </source>
</evidence>
<dbReference type="GO" id="GO:0008974">
    <property type="term" value="F:phosphoribulokinase activity"/>
    <property type="evidence" value="ECO:0007669"/>
    <property type="project" value="UniProtKB-EC"/>
</dbReference>
<evidence type="ECO:0000313" key="10">
    <source>
        <dbReference type="EMBL" id="TWX68423.1"/>
    </source>
</evidence>
<proteinExistence type="inferred from homology"/>
<evidence type="ECO:0000256" key="6">
    <source>
        <dbReference type="ARBA" id="ARBA00047663"/>
    </source>
</evidence>
<comment type="similarity">
    <text evidence="1 7">Belongs to the phosphoribulokinase family.</text>
</comment>
<protein>
    <recommendedName>
        <fullName evidence="7">Phosphoribulokinase</fullName>
        <ecNumber evidence="7">2.7.1.19</ecNumber>
    </recommendedName>
</protein>
<keyword evidence="3" id="KW-0547">Nucleotide-binding</keyword>
<gene>
    <name evidence="9" type="ORF">ESZ26_12080</name>
    <name evidence="10" type="ORF">ESZ27_07375</name>
</gene>
<keyword evidence="11" id="KW-1185">Reference proteome</keyword>
<dbReference type="Pfam" id="PF00485">
    <property type="entry name" value="PRK"/>
    <property type="match status" value="1"/>
</dbReference>
<evidence type="ECO:0000256" key="4">
    <source>
        <dbReference type="ARBA" id="ARBA00022777"/>
    </source>
</evidence>
<evidence type="ECO:0000313" key="11">
    <source>
        <dbReference type="Proteomes" id="UP000321525"/>
    </source>
</evidence>
<evidence type="ECO:0000313" key="9">
    <source>
        <dbReference type="EMBL" id="TWX58232.1"/>
    </source>
</evidence>
<evidence type="ECO:0000256" key="3">
    <source>
        <dbReference type="ARBA" id="ARBA00022741"/>
    </source>
</evidence>